<organism evidence="10 11">
    <name type="scientific">Trichococcus shcherbakoviae subsp. psychrophilus</name>
    <dbReference type="NCBI Taxonomy" id="2585775"/>
    <lineage>
        <taxon>Bacteria</taxon>
        <taxon>Bacillati</taxon>
        <taxon>Bacillota</taxon>
        <taxon>Bacilli</taxon>
        <taxon>Lactobacillales</taxon>
        <taxon>Carnobacteriaceae</taxon>
        <taxon>Trichococcus</taxon>
    </lineage>
</organism>
<feature type="transmembrane region" description="Helical" evidence="9">
    <location>
        <begin position="258"/>
        <end position="279"/>
    </location>
</feature>
<evidence type="ECO:0000256" key="6">
    <source>
        <dbReference type="ARBA" id="ARBA00022847"/>
    </source>
</evidence>
<evidence type="ECO:0000256" key="4">
    <source>
        <dbReference type="ARBA" id="ARBA00022597"/>
    </source>
</evidence>
<dbReference type="GO" id="GO:0015649">
    <property type="term" value="F:2-keto-3-deoxygluconate:proton symporter activity"/>
    <property type="evidence" value="ECO:0007669"/>
    <property type="project" value="InterPro"/>
</dbReference>
<keyword evidence="11" id="KW-1185">Reference proteome</keyword>
<evidence type="ECO:0000313" key="11">
    <source>
        <dbReference type="Proteomes" id="UP000313395"/>
    </source>
</evidence>
<keyword evidence="5 9" id="KW-0812">Transmembrane</keyword>
<feature type="transmembrane region" description="Helical" evidence="9">
    <location>
        <begin position="285"/>
        <end position="308"/>
    </location>
</feature>
<gene>
    <name evidence="10" type="ORF">FHK04_04265</name>
</gene>
<feature type="transmembrane region" description="Helical" evidence="9">
    <location>
        <begin position="141"/>
        <end position="162"/>
    </location>
</feature>
<proteinExistence type="inferred from homology"/>
<dbReference type="InterPro" id="IPR004684">
    <property type="entry name" value="2keto-3dGluconate_permease"/>
</dbReference>
<evidence type="ECO:0000256" key="9">
    <source>
        <dbReference type="SAM" id="Phobius"/>
    </source>
</evidence>
<keyword evidence="3" id="KW-1003">Cell membrane</keyword>
<dbReference type="AlphaFoldDB" id="A0A5C5EE03"/>
<accession>A0A5C5EE03</accession>
<reference evidence="10 11" key="1">
    <citation type="submission" date="2019-06" db="EMBL/GenBank/DDBJ databases">
        <title>Description Trichococcus psychrophilus sp. nov., isolated from a cold spring, by genomic and phenotypic analyses.</title>
        <authorList>
            <person name="Zakharyuk A."/>
        </authorList>
    </citation>
    <scope>NUCLEOTIDE SEQUENCE [LARGE SCALE GENOMIC DNA]</scope>
    <source>
        <strain evidence="10 11">SKBG</strain>
    </source>
</reference>
<sequence length="320" mass="33971">MACKGVRVMLKLMRRIPGGTLLIPMFLSAMLNTAFPEGLYVGSISQAFFSAQGTNYIVGFLCFVSAMGLDFKNLAQIMKKQGVLLAIKFLIAYVLGFLMIKNLGGGTILGLSSLAIIVVLTSTNPALYMALVKDLSEKDDALAFGLAGVFCVPAVPLLVYSLSSGTDIVWTPIISVVIPLLAGMIIGNLDHEFRDFCLPAIGIIMPFFGWVLGDSINLFQAAKAGLAGVILSVVFYIVLLPTLYFTETKLLKANGISAIALTSVAGVSLAAPSVIAQAYPELEPIVPLVVSQIAMAVVITSVLTPMIANKIAKKKNLVKH</sequence>
<evidence type="ECO:0000256" key="5">
    <source>
        <dbReference type="ARBA" id="ARBA00022692"/>
    </source>
</evidence>
<dbReference type="Pfam" id="PF03812">
    <property type="entry name" value="KdgT"/>
    <property type="match status" value="1"/>
</dbReference>
<feature type="transmembrane region" description="Helical" evidence="9">
    <location>
        <begin position="21"/>
        <end position="41"/>
    </location>
</feature>
<evidence type="ECO:0000256" key="3">
    <source>
        <dbReference type="ARBA" id="ARBA00022475"/>
    </source>
</evidence>
<feature type="transmembrane region" description="Helical" evidence="9">
    <location>
        <begin position="225"/>
        <end position="246"/>
    </location>
</feature>
<evidence type="ECO:0000313" key="10">
    <source>
        <dbReference type="EMBL" id="TNV70445.1"/>
    </source>
</evidence>
<name>A0A5C5EE03_9LACT</name>
<comment type="similarity">
    <text evidence="1">Belongs to the KdgT transporter family.</text>
</comment>
<keyword evidence="6" id="KW-0769">Symport</keyword>
<comment type="caution">
    <text evidence="10">The sequence shown here is derived from an EMBL/GenBank/DDBJ whole genome shotgun (WGS) entry which is preliminary data.</text>
</comment>
<feature type="transmembrane region" description="Helical" evidence="9">
    <location>
        <begin position="196"/>
        <end position="213"/>
    </location>
</feature>
<feature type="transmembrane region" description="Helical" evidence="9">
    <location>
        <begin position="106"/>
        <end position="129"/>
    </location>
</feature>
<dbReference type="GO" id="GO:0016020">
    <property type="term" value="C:membrane"/>
    <property type="evidence" value="ECO:0007669"/>
    <property type="project" value="InterPro"/>
</dbReference>
<dbReference type="Proteomes" id="UP000313395">
    <property type="component" value="Unassembled WGS sequence"/>
</dbReference>
<evidence type="ECO:0000256" key="1">
    <source>
        <dbReference type="ARBA" id="ARBA00006430"/>
    </source>
</evidence>
<feature type="transmembrane region" description="Helical" evidence="9">
    <location>
        <begin position="83"/>
        <end position="100"/>
    </location>
</feature>
<feature type="transmembrane region" description="Helical" evidence="9">
    <location>
        <begin position="168"/>
        <end position="189"/>
    </location>
</feature>
<keyword evidence="7 9" id="KW-1133">Transmembrane helix</keyword>
<keyword evidence="2" id="KW-0813">Transport</keyword>
<evidence type="ECO:0000256" key="2">
    <source>
        <dbReference type="ARBA" id="ARBA00022448"/>
    </source>
</evidence>
<evidence type="ECO:0000256" key="8">
    <source>
        <dbReference type="ARBA" id="ARBA00023136"/>
    </source>
</evidence>
<keyword evidence="4" id="KW-0762">Sugar transport</keyword>
<keyword evidence="8 9" id="KW-0472">Membrane</keyword>
<evidence type="ECO:0000256" key="7">
    <source>
        <dbReference type="ARBA" id="ARBA00022989"/>
    </source>
</evidence>
<feature type="transmembrane region" description="Helical" evidence="9">
    <location>
        <begin position="53"/>
        <end position="71"/>
    </location>
</feature>
<dbReference type="EMBL" id="VENO01000001">
    <property type="protein sequence ID" value="TNV70445.1"/>
    <property type="molecule type" value="Genomic_DNA"/>
</dbReference>
<protein>
    <submittedName>
        <fullName evidence="10">2-keto-3-deoxygluconate permease</fullName>
    </submittedName>
</protein>